<evidence type="ECO:0000256" key="2">
    <source>
        <dbReference type="ARBA" id="ARBA00022840"/>
    </source>
</evidence>
<name>A0ABR9MTC3_9MICO</name>
<reference evidence="5 6" key="1">
    <citation type="submission" date="2020-10" db="EMBL/GenBank/DDBJ databases">
        <title>Myceligenerans pegani sp. nov., an endophytic actinomycete isolated from Peganum harmala L. in Xinjiang, China.</title>
        <authorList>
            <person name="Xin L."/>
        </authorList>
    </citation>
    <scope>NUCLEOTIDE SEQUENCE [LARGE SCALE GENOMIC DNA]</scope>
    <source>
        <strain evidence="5 6">TRM65318</strain>
    </source>
</reference>
<protein>
    <submittedName>
        <fullName evidence="5">ABC-F family ATP-binding cassette domain-containing protein</fullName>
    </submittedName>
</protein>
<dbReference type="CDD" id="cd03221">
    <property type="entry name" value="ABCF_EF-3"/>
    <property type="match status" value="2"/>
</dbReference>
<sequence length="618" mass="66039">MAHLLGADGISLRIATRTLLADVSLGLDDGDRVGVVGPNGAGKSTLLRILGGRSEPDAGRVTRVGGSRLGMLDQRDDAGDGATVLDLVHGSADVHEWASDARIRAIHDGMLADLDLDAPVSTLSGGQRRRVALAGLLADDPDVLLLDEPTNHLDVEGVAWLAEHLSEKYGRSGARGALVVVTHDRWFLDAVCTRTWEVRGDGSGAVDGYDGGYAAYILARAERARLAAAAAEKRDNLLRKELAWLHRGAKARSSKPKFRLDAAAALIADEPPPRDPMELTRMATRRLGKDVLDLEDVTVVLPPRTPGEAAENAAPGGAAGRVLFDHVTWRLGPGDRYGVVGVNGSGKTTLLSLLTGRRAPDSGRVRRGKTIEVAQLSQEVRELDEVGHLTAVQVIERERGRIEIDGKELTAAQLTERLGFTRERAYAKVESLSGGERRRLQLLRLLVGEPNVLLLDEPTNDLDTDTLAALEDLLDGWAGTLVVVSHDRYLLERVADRQVALLGDGLVRDLPGGVEEYLALRRGAGAAAGSGGELGGGGVKSGAPVHSQAEIRAARKTISRIERRLETIAEEEAQLHEDMAAQATDFEAVGRLDALLKKLATEKGELEMAWLEAAEVAG</sequence>
<keyword evidence="2 5" id="KW-0067">ATP-binding</keyword>
<evidence type="ECO:0000259" key="4">
    <source>
        <dbReference type="PROSITE" id="PS50893"/>
    </source>
</evidence>
<accession>A0ABR9MTC3</accession>
<dbReference type="GO" id="GO:0005524">
    <property type="term" value="F:ATP binding"/>
    <property type="evidence" value="ECO:0007669"/>
    <property type="project" value="UniProtKB-KW"/>
</dbReference>
<evidence type="ECO:0000313" key="5">
    <source>
        <dbReference type="EMBL" id="MBE1874632.1"/>
    </source>
</evidence>
<dbReference type="SUPFAM" id="SSF52540">
    <property type="entry name" value="P-loop containing nucleoside triphosphate hydrolases"/>
    <property type="match status" value="2"/>
</dbReference>
<dbReference type="Pfam" id="PF00005">
    <property type="entry name" value="ABC_tran"/>
    <property type="match status" value="2"/>
</dbReference>
<keyword evidence="3" id="KW-0175">Coiled coil</keyword>
<proteinExistence type="predicted"/>
<organism evidence="5 6">
    <name type="scientific">Myceligenerans pegani</name>
    <dbReference type="NCBI Taxonomy" id="2776917"/>
    <lineage>
        <taxon>Bacteria</taxon>
        <taxon>Bacillati</taxon>
        <taxon>Actinomycetota</taxon>
        <taxon>Actinomycetes</taxon>
        <taxon>Micrococcales</taxon>
        <taxon>Promicromonosporaceae</taxon>
        <taxon>Myceligenerans</taxon>
    </lineage>
</organism>
<dbReference type="PANTHER" id="PTHR42855">
    <property type="entry name" value="ABC TRANSPORTER ATP-BINDING SUBUNIT"/>
    <property type="match status" value="1"/>
</dbReference>
<dbReference type="EMBL" id="JADAQT010000044">
    <property type="protein sequence ID" value="MBE1874632.1"/>
    <property type="molecule type" value="Genomic_DNA"/>
</dbReference>
<keyword evidence="1" id="KW-0547">Nucleotide-binding</keyword>
<evidence type="ECO:0000313" key="6">
    <source>
        <dbReference type="Proteomes" id="UP000625527"/>
    </source>
</evidence>
<dbReference type="InterPro" id="IPR027417">
    <property type="entry name" value="P-loop_NTPase"/>
</dbReference>
<comment type="caution">
    <text evidence="5">The sequence shown here is derived from an EMBL/GenBank/DDBJ whole genome shotgun (WGS) entry which is preliminary data.</text>
</comment>
<dbReference type="PROSITE" id="PS00211">
    <property type="entry name" value="ABC_TRANSPORTER_1"/>
    <property type="match status" value="2"/>
</dbReference>
<evidence type="ECO:0000256" key="1">
    <source>
        <dbReference type="ARBA" id="ARBA00022741"/>
    </source>
</evidence>
<feature type="domain" description="ABC transporter" evidence="4">
    <location>
        <begin position="5"/>
        <end position="228"/>
    </location>
</feature>
<dbReference type="Proteomes" id="UP000625527">
    <property type="component" value="Unassembled WGS sequence"/>
</dbReference>
<dbReference type="Gene3D" id="3.40.50.300">
    <property type="entry name" value="P-loop containing nucleotide triphosphate hydrolases"/>
    <property type="match status" value="2"/>
</dbReference>
<dbReference type="PANTHER" id="PTHR42855:SF1">
    <property type="entry name" value="ABC TRANSPORTER DOMAIN-CONTAINING PROTEIN"/>
    <property type="match status" value="1"/>
</dbReference>
<dbReference type="InterPro" id="IPR051309">
    <property type="entry name" value="ABCF_ATPase"/>
</dbReference>
<evidence type="ECO:0000256" key="3">
    <source>
        <dbReference type="SAM" id="Coils"/>
    </source>
</evidence>
<feature type="coiled-coil region" evidence="3">
    <location>
        <begin position="551"/>
        <end position="578"/>
    </location>
</feature>
<gene>
    <name evidence="5" type="ORF">IHE71_02780</name>
</gene>
<dbReference type="InterPro" id="IPR017871">
    <property type="entry name" value="ABC_transporter-like_CS"/>
</dbReference>
<dbReference type="InterPro" id="IPR003439">
    <property type="entry name" value="ABC_transporter-like_ATP-bd"/>
</dbReference>
<dbReference type="SMART" id="SM00382">
    <property type="entry name" value="AAA"/>
    <property type="match status" value="2"/>
</dbReference>
<feature type="domain" description="ABC transporter" evidence="4">
    <location>
        <begin position="292"/>
        <end position="528"/>
    </location>
</feature>
<dbReference type="PROSITE" id="PS50893">
    <property type="entry name" value="ABC_TRANSPORTER_2"/>
    <property type="match status" value="2"/>
</dbReference>
<dbReference type="RefSeq" id="WP_192861198.1">
    <property type="nucleotide sequence ID" value="NZ_JADAQT010000044.1"/>
</dbReference>
<dbReference type="InterPro" id="IPR003593">
    <property type="entry name" value="AAA+_ATPase"/>
</dbReference>
<keyword evidence="6" id="KW-1185">Reference proteome</keyword>